<dbReference type="RefSeq" id="XP_051360042.1">
    <property type="nucleotide sequence ID" value="XM_051508926.1"/>
</dbReference>
<feature type="region of interest" description="Disordered" evidence="2">
    <location>
        <begin position="354"/>
        <end position="413"/>
    </location>
</feature>
<dbReference type="PANTHER" id="PTHR28027">
    <property type="entry name" value="TRANSCRIPTIONAL REGULATOR MIT1"/>
    <property type="match status" value="1"/>
</dbReference>
<dbReference type="GeneID" id="75826852"/>
<dbReference type="EMBL" id="JAGIXG020000051">
    <property type="protein sequence ID" value="KAI6779186.1"/>
    <property type="molecule type" value="Genomic_DNA"/>
</dbReference>
<feature type="compositionally biased region" description="Basic and acidic residues" evidence="2">
    <location>
        <begin position="494"/>
        <end position="504"/>
    </location>
</feature>
<sequence>MASNSGPSHSGGNTTGGLAPTFIGEVYTTFDALILFEACLSGKFNHCPRRPHDRERAQLIKSGHIFVYEEESSGIKRWTDGVNWSPSRILNNFLVYREIIPSNNPGEKKRALKNKSENSSNRRSQSGGIVKKEHSPPSAHLTDTSRLSLNTSGDSGTGGPGPSTGAHISEGTEAPRDPLREIIGSLTDSYDFKEPDGLVKKTISIKYNNINHHLVSYYTIEDALSGKLRRPSTCQDFCGLRIRAELLFQQQFRATISDFGGEAVRMADGRHYIPAHFLQVGAQGPQISPDLNHPFSPTGVASMHMQHPQGSPMVFPAGMAANPMPGYSQDHMQHISPGHSVDMLNNDYAHLQLSAQQQQHHQAQLHLQQHGQQQQQQPHHDANHTAVQHFNPGHMAAASGPFPGNSFGGLDPSFAQNGSEYMLSSAAGFSSQPQSNGMTGGSQGGAEYTPENPALFHPEMTNGLGSSAGLPPQDQQDENGGGHGGMSAPPFYFVDEHDGGASQF</sequence>
<dbReference type="PANTHER" id="PTHR28027:SF2">
    <property type="entry name" value="TRANSCRIPTIONAL REGULATOR MIT1"/>
    <property type="match status" value="1"/>
</dbReference>
<feature type="region of interest" description="Disordered" evidence="2">
    <location>
        <begin position="426"/>
        <end position="504"/>
    </location>
</feature>
<evidence type="ECO:0000256" key="1">
    <source>
        <dbReference type="ARBA" id="ARBA00008359"/>
    </source>
</evidence>
<dbReference type="AlphaFoldDB" id="A0A9P9XWK4"/>
<feature type="compositionally biased region" description="Low complexity" evidence="2">
    <location>
        <begin position="117"/>
        <end position="126"/>
    </location>
</feature>
<gene>
    <name evidence="3" type="ORF">J7T54_000332</name>
</gene>
<evidence type="ECO:0000313" key="3">
    <source>
        <dbReference type="EMBL" id="KAI6779186.1"/>
    </source>
</evidence>
<dbReference type="Proteomes" id="UP001055219">
    <property type="component" value="Unassembled WGS sequence"/>
</dbReference>
<dbReference type="GO" id="GO:0003677">
    <property type="term" value="F:DNA binding"/>
    <property type="evidence" value="ECO:0007669"/>
    <property type="project" value="TreeGrafter"/>
</dbReference>
<dbReference type="OrthoDB" id="5319641at2759"/>
<feature type="compositionally biased region" description="Polar residues" evidence="2">
    <location>
        <begin position="141"/>
        <end position="150"/>
    </location>
</feature>
<feature type="compositionally biased region" description="Low complexity" evidence="2">
    <location>
        <begin position="354"/>
        <end position="377"/>
    </location>
</feature>
<accession>A0A9P9XWK4</accession>
<evidence type="ECO:0000313" key="4">
    <source>
        <dbReference type="Proteomes" id="UP001055219"/>
    </source>
</evidence>
<keyword evidence="4" id="KW-1185">Reference proteome</keyword>
<reference evidence="3" key="1">
    <citation type="journal article" date="2021" name="J Fungi (Basel)">
        <title>Genomic and Metabolomic Analyses of the Marine Fungus Emericellopsis cladophorae: Insights into Saltwater Adaptability Mechanisms and Its Biosynthetic Potential.</title>
        <authorList>
            <person name="Goncalves M.F.M."/>
            <person name="Hilario S."/>
            <person name="Van de Peer Y."/>
            <person name="Esteves A.C."/>
            <person name="Alves A."/>
        </authorList>
    </citation>
    <scope>NUCLEOTIDE SEQUENCE</scope>
    <source>
        <strain evidence="3">MUM 19.33</strain>
    </source>
</reference>
<protein>
    <submittedName>
        <fullName evidence="3">Uncharacterized protein</fullName>
    </submittedName>
</protein>
<reference evidence="3" key="2">
    <citation type="submission" date="2022-07" db="EMBL/GenBank/DDBJ databases">
        <authorList>
            <person name="Goncalves M.F.M."/>
            <person name="Hilario S."/>
            <person name="Van De Peer Y."/>
            <person name="Esteves A.C."/>
            <person name="Alves A."/>
        </authorList>
    </citation>
    <scope>NUCLEOTIDE SEQUENCE</scope>
    <source>
        <strain evidence="3">MUM 19.33</strain>
    </source>
</reference>
<evidence type="ECO:0000256" key="2">
    <source>
        <dbReference type="SAM" id="MobiDB-lite"/>
    </source>
</evidence>
<dbReference type="Pfam" id="PF09729">
    <property type="entry name" value="Gti1_Pac2"/>
    <property type="match status" value="1"/>
</dbReference>
<feature type="compositionally biased region" description="Polar residues" evidence="2">
    <location>
        <begin position="427"/>
        <end position="437"/>
    </location>
</feature>
<dbReference type="InterPro" id="IPR018608">
    <property type="entry name" value="Gti1/Pac2"/>
</dbReference>
<proteinExistence type="inferred from homology"/>
<feature type="region of interest" description="Disordered" evidence="2">
    <location>
        <begin position="104"/>
        <end position="177"/>
    </location>
</feature>
<organism evidence="3 4">
    <name type="scientific">Emericellopsis cladophorae</name>
    <dbReference type="NCBI Taxonomy" id="2686198"/>
    <lineage>
        <taxon>Eukaryota</taxon>
        <taxon>Fungi</taxon>
        <taxon>Dikarya</taxon>
        <taxon>Ascomycota</taxon>
        <taxon>Pezizomycotina</taxon>
        <taxon>Sordariomycetes</taxon>
        <taxon>Hypocreomycetidae</taxon>
        <taxon>Hypocreales</taxon>
        <taxon>Bionectriaceae</taxon>
        <taxon>Emericellopsis</taxon>
    </lineage>
</organism>
<comment type="caution">
    <text evidence="3">The sequence shown here is derived from an EMBL/GenBank/DDBJ whole genome shotgun (WGS) entry which is preliminary data.</text>
</comment>
<comment type="similarity">
    <text evidence="1">Belongs to the MIT1/WOR1 family.</text>
</comment>
<name>A0A9P9XWK4_9HYPO</name>